<gene>
    <name evidence="2" type="ORF">Nepgr_013578</name>
</gene>
<protein>
    <submittedName>
        <fullName evidence="2">Uncharacterized protein</fullName>
    </submittedName>
</protein>
<sequence length="229" mass="23774">MVPVHNQSSHPSPIDNPHSPKRFLSSNLIPVSTRPVSDFSYMGVIPESPSPPSLHSEFARSTLLAELPISVDVECDPQKSKGFSIPCSVDLVPDGLGNCMASPSKFPVSSLPVNPGPSIVGGLEAGVSPLGSSSPPRLNMPCSSSVMSPVYSASSIPPASCDALPFCPEVLKNSLVTTHPCGADAVNKGTQCGLSLNKIGKDYDGIEAHHVSNSASRTDVVFGLDSCPI</sequence>
<accession>A0AAD3SIM9</accession>
<comment type="caution">
    <text evidence="2">The sequence shown here is derived from an EMBL/GenBank/DDBJ whole genome shotgun (WGS) entry which is preliminary data.</text>
</comment>
<name>A0AAD3SIM9_NEPGR</name>
<keyword evidence="3" id="KW-1185">Reference proteome</keyword>
<feature type="compositionally biased region" description="Polar residues" evidence="1">
    <location>
        <begin position="1"/>
        <end position="11"/>
    </location>
</feature>
<dbReference type="EMBL" id="BSYO01000011">
    <property type="protein sequence ID" value="GMH11737.1"/>
    <property type="molecule type" value="Genomic_DNA"/>
</dbReference>
<evidence type="ECO:0000313" key="2">
    <source>
        <dbReference type="EMBL" id="GMH11737.1"/>
    </source>
</evidence>
<evidence type="ECO:0000256" key="1">
    <source>
        <dbReference type="SAM" id="MobiDB-lite"/>
    </source>
</evidence>
<organism evidence="2 3">
    <name type="scientific">Nepenthes gracilis</name>
    <name type="common">Slender pitcher plant</name>
    <dbReference type="NCBI Taxonomy" id="150966"/>
    <lineage>
        <taxon>Eukaryota</taxon>
        <taxon>Viridiplantae</taxon>
        <taxon>Streptophyta</taxon>
        <taxon>Embryophyta</taxon>
        <taxon>Tracheophyta</taxon>
        <taxon>Spermatophyta</taxon>
        <taxon>Magnoliopsida</taxon>
        <taxon>eudicotyledons</taxon>
        <taxon>Gunneridae</taxon>
        <taxon>Pentapetalae</taxon>
        <taxon>Caryophyllales</taxon>
        <taxon>Nepenthaceae</taxon>
        <taxon>Nepenthes</taxon>
    </lineage>
</organism>
<dbReference type="AlphaFoldDB" id="A0AAD3SIM9"/>
<proteinExistence type="predicted"/>
<feature type="region of interest" description="Disordered" evidence="1">
    <location>
        <begin position="1"/>
        <end position="21"/>
    </location>
</feature>
<reference evidence="2" key="1">
    <citation type="submission" date="2023-05" db="EMBL/GenBank/DDBJ databases">
        <title>Nepenthes gracilis genome sequencing.</title>
        <authorList>
            <person name="Fukushima K."/>
        </authorList>
    </citation>
    <scope>NUCLEOTIDE SEQUENCE</scope>
    <source>
        <strain evidence="2">SING2019-196</strain>
    </source>
</reference>
<dbReference type="Proteomes" id="UP001279734">
    <property type="component" value="Unassembled WGS sequence"/>
</dbReference>
<evidence type="ECO:0000313" key="3">
    <source>
        <dbReference type="Proteomes" id="UP001279734"/>
    </source>
</evidence>